<keyword evidence="2" id="KW-0479">Metal-binding</keyword>
<evidence type="ECO:0000313" key="6">
    <source>
        <dbReference type="Proteomes" id="UP000315496"/>
    </source>
</evidence>
<evidence type="ECO:0000313" key="5">
    <source>
        <dbReference type="EMBL" id="TNJ30447.1"/>
    </source>
</evidence>
<dbReference type="PROSITE" id="PS50088">
    <property type="entry name" value="ANK_REPEAT"/>
    <property type="match status" value="1"/>
</dbReference>
<dbReference type="PANTHER" id="PTHR24120">
    <property type="entry name" value="GH07239P"/>
    <property type="match status" value="1"/>
</dbReference>
<gene>
    <name evidence="5" type="ORF">GMRT_10932</name>
</gene>
<dbReference type="InterPro" id="IPR036770">
    <property type="entry name" value="Ankyrin_rpt-contain_sf"/>
</dbReference>
<accession>A0A4Z1TB26</accession>
<keyword evidence="2" id="KW-0863">Zinc-finger</keyword>
<dbReference type="GO" id="GO:0008270">
    <property type="term" value="F:zinc ion binding"/>
    <property type="evidence" value="ECO:0007669"/>
    <property type="project" value="UniProtKB-KW"/>
</dbReference>
<dbReference type="Proteomes" id="UP000315496">
    <property type="component" value="Chromosome 1"/>
</dbReference>
<dbReference type="InterPro" id="IPR001841">
    <property type="entry name" value="Znf_RING"/>
</dbReference>
<dbReference type="Gene3D" id="1.10.1170.10">
    <property type="entry name" value="Inhibitor Of Apoptosis Protein (2mihbC-IAP-1), Chain A"/>
    <property type="match status" value="1"/>
</dbReference>
<dbReference type="CDD" id="cd16649">
    <property type="entry name" value="mRING-HC-C3HC5_CGRF1-like"/>
    <property type="match status" value="1"/>
</dbReference>
<dbReference type="Gene3D" id="1.10.533.10">
    <property type="entry name" value="Death Domain, Fas"/>
    <property type="match status" value="1"/>
</dbReference>
<reference evidence="5 6" key="1">
    <citation type="submission" date="2019-05" db="EMBL/GenBank/DDBJ databases">
        <title>The compact genome of Giardia muris reveals important steps in the evolution of intestinal protozoan parasites.</title>
        <authorList>
            <person name="Xu F."/>
            <person name="Jimenez-Gonzalez A."/>
            <person name="Einarsson E."/>
            <person name="Astvaldsson A."/>
            <person name="Peirasmaki D."/>
            <person name="Eckmann L."/>
            <person name="Andersson J.O."/>
            <person name="Svard S.G."/>
            <person name="Jerlstrom-Hultqvist J."/>
        </authorList>
    </citation>
    <scope>NUCLEOTIDE SEQUENCE [LARGE SCALE GENOMIC DNA]</scope>
    <source>
        <strain evidence="5 6">Roberts-Thomson</strain>
    </source>
</reference>
<keyword evidence="1" id="KW-0040">ANK repeat</keyword>
<dbReference type="Gene3D" id="1.25.40.20">
    <property type="entry name" value="Ankyrin repeat-containing domain"/>
    <property type="match status" value="2"/>
</dbReference>
<dbReference type="SMART" id="SM00248">
    <property type="entry name" value="ANK"/>
    <property type="match status" value="3"/>
</dbReference>
<feature type="repeat" description="ANK" evidence="1">
    <location>
        <begin position="100"/>
        <end position="132"/>
    </location>
</feature>
<dbReference type="OrthoDB" id="194358at2759"/>
<organism evidence="5 6">
    <name type="scientific">Giardia muris</name>
    <dbReference type="NCBI Taxonomy" id="5742"/>
    <lineage>
        <taxon>Eukaryota</taxon>
        <taxon>Metamonada</taxon>
        <taxon>Diplomonadida</taxon>
        <taxon>Hexamitidae</taxon>
        <taxon>Giardiinae</taxon>
        <taxon>Giardia</taxon>
    </lineage>
</organism>
<dbReference type="PANTHER" id="PTHR24120:SF4">
    <property type="entry name" value="GH07239P"/>
    <property type="match status" value="1"/>
</dbReference>
<dbReference type="Pfam" id="PF12796">
    <property type="entry name" value="Ank_2"/>
    <property type="match status" value="1"/>
</dbReference>
<sequence>MALLAAAQQGDSLAVKRHLADVGQKDEFGWTALMYAAEQGYLECVQILAEHETHLHNPEGITALMLAAYCGHAACVRVLLVEAGTQTLCDSEWLFGKLSAGGTALMLAAARGHREVVDVLRPHEIGLETADKRTAYSLARELKRTGVLDLLELERQDQDKGQDSTNQTPESPQGLFEKSPILGEEPRGIVTGIVPETPQKVSEIHPTDGLASFDDGFSIYQHNDYKRTKLVERGTSPPIFSAEESSTHDSEVQRLEKLISDFAHDLSQRRREIEANLNAAGSRPEEGTNSFANMHVSLEKVSGTDLSGMVIDDLQRLESSLDQELKRVFGEVEWRRRIACKICGKEPCCTRLLPCLHVCTCMDCIKATQPCPLCGVDVESVEPIRFNWSK</sequence>
<dbReference type="SUPFAM" id="SSF48403">
    <property type="entry name" value="Ankyrin repeat"/>
    <property type="match status" value="1"/>
</dbReference>
<evidence type="ECO:0000256" key="3">
    <source>
        <dbReference type="SAM" id="MobiDB-lite"/>
    </source>
</evidence>
<feature type="region of interest" description="Disordered" evidence="3">
    <location>
        <begin position="154"/>
        <end position="181"/>
    </location>
</feature>
<dbReference type="Pfam" id="PF13920">
    <property type="entry name" value="zf-C3HC4_3"/>
    <property type="match status" value="1"/>
</dbReference>
<proteinExistence type="predicted"/>
<keyword evidence="6" id="KW-1185">Reference proteome</keyword>
<keyword evidence="2" id="KW-0862">Zinc</keyword>
<feature type="domain" description="RING-type" evidence="4">
    <location>
        <begin position="340"/>
        <end position="374"/>
    </location>
</feature>
<dbReference type="AlphaFoldDB" id="A0A4Z1TB26"/>
<dbReference type="VEuPathDB" id="GiardiaDB:GMRT_10932"/>
<dbReference type="InterPro" id="IPR002110">
    <property type="entry name" value="Ankyrin_rpt"/>
</dbReference>
<dbReference type="InterPro" id="IPR011029">
    <property type="entry name" value="DEATH-like_dom_sf"/>
</dbReference>
<evidence type="ECO:0000259" key="4">
    <source>
        <dbReference type="PROSITE" id="PS50089"/>
    </source>
</evidence>
<evidence type="ECO:0000256" key="1">
    <source>
        <dbReference type="PROSITE-ProRule" id="PRU00023"/>
    </source>
</evidence>
<name>A0A4Z1TB26_GIAMU</name>
<dbReference type="EMBL" id="VDLU01000001">
    <property type="protein sequence ID" value="TNJ30447.1"/>
    <property type="molecule type" value="Genomic_DNA"/>
</dbReference>
<comment type="caution">
    <text evidence="5">The sequence shown here is derived from an EMBL/GenBank/DDBJ whole genome shotgun (WGS) entry which is preliminary data.</text>
</comment>
<evidence type="ECO:0000256" key="2">
    <source>
        <dbReference type="PROSITE-ProRule" id="PRU00175"/>
    </source>
</evidence>
<protein>
    <submittedName>
        <fullName evidence="5">Ankyrin repeat protein 2</fullName>
    </submittedName>
</protein>
<dbReference type="PROSITE" id="PS50089">
    <property type="entry name" value="ZF_RING_2"/>
    <property type="match status" value="1"/>
</dbReference>